<dbReference type="STRING" id="29172.A0A0D8XVA5"/>
<dbReference type="Proteomes" id="UP000053766">
    <property type="component" value="Unassembled WGS sequence"/>
</dbReference>
<gene>
    <name evidence="2" type="ORF">DICVIV_06223</name>
</gene>
<dbReference type="GO" id="GO:0035869">
    <property type="term" value="C:ciliary transition zone"/>
    <property type="evidence" value="ECO:0007669"/>
    <property type="project" value="TreeGrafter"/>
</dbReference>
<protein>
    <recommendedName>
        <fullName evidence="1">C2 domain-containing protein</fullName>
    </recommendedName>
</protein>
<evidence type="ECO:0000259" key="1">
    <source>
        <dbReference type="PROSITE" id="PS50004"/>
    </source>
</evidence>
<dbReference type="InterPro" id="IPR000008">
    <property type="entry name" value="C2_dom"/>
</dbReference>
<dbReference type="PROSITE" id="PS50004">
    <property type="entry name" value="C2"/>
    <property type="match status" value="1"/>
</dbReference>
<accession>A0A0D8XVA5</accession>
<name>A0A0D8XVA5_DICVI</name>
<dbReference type="AlphaFoldDB" id="A0A0D8XVA5"/>
<reference evidence="2 3" key="1">
    <citation type="submission" date="2013-11" db="EMBL/GenBank/DDBJ databases">
        <title>Draft genome of the bovine lungworm Dictyocaulus viviparus.</title>
        <authorList>
            <person name="Mitreva M."/>
        </authorList>
    </citation>
    <scope>NUCLEOTIDE SEQUENCE [LARGE SCALE GENOMIC DNA]</scope>
    <source>
        <strain evidence="2 3">HannoverDv2000</strain>
    </source>
</reference>
<evidence type="ECO:0000313" key="2">
    <source>
        <dbReference type="EMBL" id="KJH47699.1"/>
    </source>
</evidence>
<dbReference type="SUPFAM" id="SSF49562">
    <property type="entry name" value="C2 domain (Calcium/lipid-binding domain, CaLB)"/>
    <property type="match status" value="1"/>
</dbReference>
<sequence length="206" mass="23095">MKSRILGELKMMSSESSMNVATIKYELNTTDEELASHVRLLPCNEMKSDYVVPNVFPSEIGYASSSAAELAQEVLPIRISHTDEEFRMLTIIVNRCTGLDMLGKGEMEVCVVYEFLSFSPYFTNTVKTTEKAEFNSKRDWSVPLDAVLSNLIDTEIAFFLFDNRPNSNDEKGEVLAMLSLPLAPLAKNQTVEGSFEMIKKNTVSLL</sequence>
<dbReference type="PANTHER" id="PTHR14240:SF1">
    <property type="entry name" value="PROTEIN FANTOM-RELATED"/>
    <property type="match status" value="1"/>
</dbReference>
<organism evidence="2 3">
    <name type="scientific">Dictyocaulus viviparus</name>
    <name type="common">Bovine lungworm</name>
    <dbReference type="NCBI Taxonomy" id="29172"/>
    <lineage>
        <taxon>Eukaryota</taxon>
        <taxon>Metazoa</taxon>
        <taxon>Ecdysozoa</taxon>
        <taxon>Nematoda</taxon>
        <taxon>Chromadorea</taxon>
        <taxon>Rhabditida</taxon>
        <taxon>Rhabditina</taxon>
        <taxon>Rhabditomorpha</taxon>
        <taxon>Strongyloidea</taxon>
        <taxon>Metastrongylidae</taxon>
        <taxon>Dictyocaulus</taxon>
    </lineage>
</organism>
<dbReference type="PANTHER" id="PTHR14240">
    <property type="entry name" value="RETINITIS PIGMENTOSA GTPASE REGULATOR-INTERACTING PROTEIN"/>
    <property type="match status" value="1"/>
</dbReference>
<dbReference type="InterPro" id="IPR031139">
    <property type="entry name" value="RPGRIP1_fam"/>
</dbReference>
<dbReference type="EMBL" id="KN716296">
    <property type="protein sequence ID" value="KJH47699.1"/>
    <property type="molecule type" value="Genomic_DNA"/>
</dbReference>
<dbReference type="GO" id="GO:1905515">
    <property type="term" value="P:non-motile cilium assembly"/>
    <property type="evidence" value="ECO:0007669"/>
    <property type="project" value="TreeGrafter"/>
</dbReference>
<reference evidence="3" key="2">
    <citation type="journal article" date="2016" name="Sci. Rep.">
        <title>Dictyocaulus viviparus genome, variome and transcriptome elucidate lungworm biology and support future intervention.</title>
        <authorList>
            <person name="McNulty S.N."/>
            <person name="Strube C."/>
            <person name="Rosa B.A."/>
            <person name="Martin J.C."/>
            <person name="Tyagi R."/>
            <person name="Choi Y.J."/>
            <person name="Wang Q."/>
            <person name="Hallsworth Pepin K."/>
            <person name="Zhang X."/>
            <person name="Ozersky P."/>
            <person name="Wilson R.K."/>
            <person name="Sternberg P.W."/>
            <person name="Gasser R.B."/>
            <person name="Mitreva M."/>
        </authorList>
    </citation>
    <scope>NUCLEOTIDE SEQUENCE [LARGE SCALE GENOMIC DNA]</scope>
    <source>
        <strain evidence="3">HannoverDv2000</strain>
    </source>
</reference>
<keyword evidence="3" id="KW-1185">Reference proteome</keyword>
<dbReference type="Gene3D" id="2.60.40.150">
    <property type="entry name" value="C2 domain"/>
    <property type="match status" value="1"/>
</dbReference>
<proteinExistence type="predicted"/>
<dbReference type="InterPro" id="IPR035892">
    <property type="entry name" value="C2_domain_sf"/>
</dbReference>
<dbReference type="OrthoDB" id="2133912at2759"/>
<feature type="domain" description="C2" evidence="1">
    <location>
        <begin position="69"/>
        <end position="195"/>
    </location>
</feature>
<evidence type="ECO:0000313" key="3">
    <source>
        <dbReference type="Proteomes" id="UP000053766"/>
    </source>
</evidence>